<comment type="caution">
    <text evidence="1">The sequence shown here is derived from an EMBL/GenBank/DDBJ whole genome shotgun (WGS) entry which is preliminary data.</text>
</comment>
<dbReference type="PANTHER" id="PTHR45661">
    <property type="entry name" value="SURFACE ANTIGEN"/>
    <property type="match status" value="1"/>
</dbReference>
<evidence type="ECO:0008006" key="3">
    <source>
        <dbReference type="Google" id="ProtNLM"/>
    </source>
</evidence>
<dbReference type="Proteomes" id="UP000287361">
    <property type="component" value="Unassembled WGS sequence"/>
</dbReference>
<dbReference type="InterPro" id="IPR032675">
    <property type="entry name" value="LRR_dom_sf"/>
</dbReference>
<evidence type="ECO:0000313" key="1">
    <source>
        <dbReference type="EMBL" id="GCB29107.1"/>
    </source>
</evidence>
<dbReference type="SUPFAM" id="SSF52058">
    <property type="entry name" value="L domain-like"/>
    <property type="match status" value="1"/>
</dbReference>
<sequence length="397" mass="45033">MAKENLSIQIEYEKKEGGAVLKKLHGRCAELHIPAEIDGLPVIAVAENAFAAEGEAPPAEIGEEKEASLSFVTEPPAETAEGQALRRVFLPDTITEIGAFAFSGCAALERVHLPERLTAVSKRMFDGCGALQEISLPRAVRSIGDYAFYGCERLQELRLPEGVKSIGRYAFYNCRRMEKINIPLAARELNTGLFLNCDSLKHLSFGRCRHISDLISGLNHELQLSIDFPIEGGETKHAELVLPDFQYEYIEDTPARLFHQVNYGTGHIFRQCIGNSEIDFRRYDEIFYLTKREDAAETVLLLAMSRLRYPYRLQEKHREVYLDYLREHLLWAAAYFMEQKEGETLRLFADWGLLTAETTPELIALAQKKGQTAVLSFLMDYQHKTFGATKKKKTFEL</sequence>
<protein>
    <recommendedName>
        <fullName evidence="3">Leucine-rich repeat domain-containing protein</fullName>
    </recommendedName>
</protein>
<dbReference type="OrthoDB" id="1824119at2"/>
<accession>A0A401LC11</accession>
<dbReference type="Gene3D" id="3.80.10.10">
    <property type="entry name" value="Ribonuclease Inhibitor"/>
    <property type="match status" value="1"/>
</dbReference>
<name>A0A401LC11_9FIRM</name>
<keyword evidence="2" id="KW-1185">Reference proteome</keyword>
<proteinExistence type="predicted"/>
<dbReference type="EMBL" id="BHVZ01000001">
    <property type="protein sequence ID" value="GCB29107.1"/>
    <property type="molecule type" value="Genomic_DNA"/>
</dbReference>
<evidence type="ECO:0000313" key="2">
    <source>
        <dbReference type="Proteomes" id="UP000287361"/>
    </source>
</evidence>
<dbReference type="AlphaFoldDB" id="A0A401LC11"/>
<dbReference type="PANTHER" id="PTHR45661:SF3">
    <property type="entry name" value="IG-LIKE DOMAIN-CONTAINING PROTEIN"/>
    <property type="match status" value="1"/>
</dbReference>
<organism evidence="1 2">
    <name type="scientific">Anaerotignum faecicola</name>
    <dbReference type="NCBI Taxonomy" id="2358141"/>
    <lineage>
        <taxon>Bacteria</taxon>
        <taxon>Bacillati</taxon>
        <taxon>Bacillota</taxon>
        <taxon>Clostridia</taxon>
        <taxon>Lachnospirales</taxon>
        <taxon>Anaerotignaceae</taxon>
        <taxon>Anaerotignum</taxon>
    </lineage>
</organism>
<gene>
    <name evidence="1" type="ORF">KGMB03357_07680</name>
</gene>
<dbReference type="InterPro" id="IPR026906">
    <property type="entry name" value="LRR_5"/>
</dbReference>
<dbReference type="InterPro" id="IPR053139">
    <property type="entry name" value="Surface_bspA-like"/>
</dbReference>
<dbReference type="Pfam" id="PF13306">
    <property type="entry name" value="LRR_5"/>
    <property type="match status" value="1"/>
</dbReference>
<reference evidence="1 2" key="1">
    <citation type="submission" date="2018-10" db="EMBL/GenBank/DDBJ databases">
        <title>Draft Genome Sequence of Anaerotignum sp. KCTC 15736.</title>
        <authorList>
            <person name="Choi S.H."/>
            <person name="Kim J.S."/>
            <person name="Kang S.W."/>
            <person name="Lee J.S."/>
            <person name="Park S.H."/>
        </authorList>
    </citation>
    <scope>NUCLEOTIDE SEQUENCE [LARGE SCALE GENOMIC DNA]</scope>
    <source>
        <strain evidence="1 2">KCTC 15736</strain>
    </source>
</reference>